<proteinExistence type="inferred from homology"/>
<dbReference type="FunFam" id="3.50.50.60:FF:000413">
    <property type="entry name" value="Phytoene desaturase (lycopene-forming)"/>
    <property type="match status" value="1"/>
</dbReference>
<comment type="cofactor">
    <cofactor evidence="1">
        <name>FAD</name>
        <dbReference type="ChEBI" id="CHEBI:57692"/>
    </cofactor>
</comment>
<keyword evidence="4" id="KW-0285">Flavoprotein</keyword>
<dbReference type="OrthoDB" id="9774675at2"/>
<dbReference type="Pfam" id="PF01593">
    <property type="entry name" value="Amino_oxidase"/>
    <property type="match status" value="1"/>
</dbReference>
<name>A0A2A2GC06_9BACT</name>
<dbReference type="GO" id="GO:0071949">
    <property type="term" value="F:FAD binding"/>
    <property type="evidence" value="ECO:0007669"/>
    <property type="project" value="UniProtKB-ARBA"/>
</dbReference>
<dbReference type="SUPFAM" id="SSF51905">
    <property type="entry name" value="FAD/NAD(P)-binding domain"/>
    <property type="match status" value="1"/>
</dbReference>
<accession>A0A2A2GC06</accession>
<dbReference type="PANTHER" id="PTHR43734">
    <property type="entry name" value="PHYTOENE DESATURASE"/>
    <property type="match status" value="1"/>
</dbReference>
<keyword evidence="6" id="KW-0274">FAD</keyword>
<dbReference type="FunFam" id="3.50.50.60:FF:000378">
    <property type="entry name" value="Phytoene desaturase"/>
    <property type="match status" value="1"/>
</dbReference>
<evidence type="ECO:0000256" key="8">
    <source>
        <dbReference type="ARBA" id="ARBA00031986"/>
    </source>
</evidence>
<feature type="domain" description="Amine oxidase" evidence="10">
    <location>
        <begin position="13"/>
        <end position="485"/>
    </location>
</feature>
<dbReference type="InterPro" id="IPR014105">
    <property type="entry name" value="Carotenoid/retinoid_OxRdtase"/>
</dbReference>
<dbReference type="PRINTS" id="PR00419">
    <property type="entry name" value="ADXRDTASE"/>
</dbReference>
<comment type="similarity">
    <text evidence="3 9">Belongs to the carotenoid/retinoid oxidoreductase family.</text>
</comment>
<dbReference type="Gene3D" id="3.50.50.60">
    <property type="entry name" value="FAD/NAD(P)-binding domain"/>
    <property type="match status" value="2"/>
</dbReference>
<evidence type="ECO:0000313" key="12">
    <source>
        <dbReference type="Proteomes" id="UP000218831"/>
    </source>
</evidence>
<reference evidence="11 12" key="1">
    <citation type="submission" date="2017-08" db="EMBL/GenBank/DDBJ databases">
        <title>Aliifodinibius alkalisoli sp. nov., isolated from saline alkaline soil.</title>
        <authorList>
            <person name="Liu D."/>
            <person name="Zhang G."/>
        </authorList>
    </citation>
    <scope>NUCLEOTIDE SEQUENCE [LARGE SCALE GENOMIC DNA]</scope>
    <source>
        <strain evidence="11 12">WN023</strain>
    </source>
</reference>
<evidence type="ECO:0000256" key="5">
    <source>
        <dbReference type="ARBA" id="ARBA00022746"/>
    </source>
</evidence>
<evidence type="ECO:0000259" key="10">
    <source>
        <dbReference type="Pfam" id="PF01593"/>
    </source>
</evidence>
<dbReference type="InterPro" id="IPR002937">
    <property type="entry name" value="Amino_oxidase"/>
</dbReference>
<dbReference type="GO" id="GO:0016627">
    <property type="term" value="F:oxidoreductase activity, acting on the CH-CH group of donors"/>
    <property type="evidence" value="ECO:0007669"/>
    <property type="project" value="UniProtKB-ARBA"/>
</dbReference>
<comment type="caution">
    <text evidence="11">The sequence shown here is derived from an EMBL/GenBank/DDBJ whole genome shotgun (WGS) entry which is preliminary data.</text>
</comment>
<evidence type="ECO:0000256" key="6">
    <source>
        <dbReference type="ARBA" id="ARBA00022827"/>
    </source>
</evidence>
<evidence type="ECO:0000256" key="9">
    <source>
        <dbReference type="RuleBase" id="RU362075"/>
    </source>
</evidence>
<evidence type="ECO:0000256" key="3">
    <source>
        <dbReference type="ARBA" id="ARBA00006046"/>
    </source>
</evidence>
<evidence type="ECO:0000256" key="2">
    <source>
        <dbReference type="ARBA" id="ARBA00004829"/>
    </source>
</evidence>
<evidence type="ECO:0000313" key="11">
    <source>
        <dbReference type="EMBL" id="PAU94379.1"/>
    </source>
</evidence>
<evidence type="ECO:0000256" key="7">
    <source>
        <dbReference type="ARBA" id="ARBA00023002"/>
    </source>
</evidence>
<keyword evidence="12" id="KW-1185">Reference proteome</keyword>
<dbReference type="PANTHER" id="PTHR43734:SF3">
    <property type="entry name" value="B-CAROTENE KETOLASE"/>
    <property type="match status" value="1"/>
</dbReference>
<keyword evidence="5 9" id="KW-0125">Carotenoid biosynthesis</keyword>
<dbReference type="Proteomes" id="UP000218831">
    <property type="component" value="Unassembled WGS sequence"/>
</dbReference>
<evidence type="ECO:0000256" key="4">
    <source>
        <dbReference type="ARBA" id="ARBA00022630"/>
    </source>
</evidence>
<dbReference type="GO" id="GO:0016117">
    <property type="term" value="P:carotenoid biosynthetic process"/>
    <property type="evidence" value="ECO:0007669"/>
    <property type="project" value="UniProtKB-KW"/>
</dbReference>
<dbReference type="NCBIfam" id="TIGR02734">
    <property type="entry name" value="crtI_fam"/>
    <property type="match status" value="1"/>
</dbReference>
<sequence length="493" mass="56111">MKKKIIVIGSGFGGLATASRLLSQGYEVEIFEKRDKPGGRAYVYEMDGFKFDGGPTVITAPFLFDEIFEAAGKKREDYFELVPCDPFYRIFNAEGEKFDYNGDHNFVLNEIEQWNPADKEGYSKFIKTTEAIFNKGFVELADQPFLSLWDMIKVVPDLLRLQSHKTVYKYIAQFIENDFLRKVFSFHPLLVGGNPFDTTSIYAMIHYLEREWGVHYAMGGTGSIVNALVQLIEEQGGKIHYNAEVDEITISSGKADGIRLNDGSEHSADQIVSNADVAFTYRNMIPESERTTWTNRKIERTKYSMSLFVLYFGTKKRYLDSELEHHNIILGERYEELLSDIFHDKKLADDFSLYLHMPTKTDPSLAPEGCEGFYVLSPVPHLDGETDWNEKAKPYRDAIISFLEENYLPDLEENIVVEHHIDPLHFKNTLNSYKGSAFSVEPILTQSAWFRPHNKSEDIDDLFFVGAGTHPGAGLPGVLSSAKIAEDLICKQD</sequence>
<gene>
    <name evidence="11" type="ORF">CK503_06135</name>
</gene>
<keyword evidence="7 9" id="KW-0560">Oxidoreductase</keyword>
<evidence type="ECO:0000256" key="1">
    <source>
        <dbReference type="ARBA" id="ARBA00001974"/>
    </source>
</evidence>
<organism evidence="11 12">
    <name type="scientific">Fodinibius salipaludis</name>
    <dbReference type="NCBI Taxonomy" id="2032627"/>
    <lineage>
        <taxon>Bacteria</taxon>
        <taxon>Pseudomonadati</taxon>
        <taxon>Balneolota</taxon>
        <taxon>Balneolia</taxon>
        <taxon>Balneolales</taxon>
        <taxon>Balneolaceae</taxon>
        <taxon>Fodinibius</taxon>
    </lineage>
</organism>
<dbReference type="EMBL" id="NSKE01000004">
    <property type="protein sequence ID" value="PAU94379.1"/>
    <property type="molecule type" value="Genomic_DNA"/>
</dbReference>
<protein>
    <recommendedName>
        <fullName evidence="8">Phytoene dehydrogenase</fullName>
    </recommendedName>
</protein>
<dbReference type="AlphaFoldDB" id="A0A2A2GC06"/>
<comment type="pathway">
    <text evidence="2 9">Carotenoid biosynthesis.</text>
</comment>
<dbReference type="RefSeq" id="WP_095605920.1">
    <property type="nucleotide sequence ID" value="NZ_NSKE01000004.1"/>
</dbReference>
<dbReference type="InterPro" id="IPR036188">
    <property type="entry name" value="FAD/NAD-bd_sf"/>
</dbReference>